<dbReference type="Pfam" id="PF02931">
    <property type="entry name" value="Neur_chan_LBD"/>
    <property type="match status" value="1"/>
</dbReference>
<gene>
    <name evidence="4" type="primary">RvY_13688</name>
    <name evidence="4" type="synonym">RvY_13688.1</name>
    <name evidence="4" type="ORF">RvY_13688-1</name>
</gene>
<dbReference type="Proteomes" id="UP000186922">
    <property type="component" value="Unassembled WGS sequence"/>
</dbReference>
<dbReference type="OrthoDB" id="410315at2759"/>
<dbReference type="SUPFAM" id="SSF63712">
    <property type="entry name" value="Nicotinic receptor ligand binding domain-like"/>
    <property type="match status" value="1"/>
</dbReference>
<evidence type="ECO:0000256" key="2">
    <source>
        <dbReference type="SAM" id="SignalP"/>
    </source>
</evidence>
<keyword evidence="1" id="KW-0812">Transmembrane</keyword>
<dbReference type="CDD" id="cd18989">
    <property type="entry name" value="LGIC_ECD_cation"/>
    <property type="match status" value="1"/>
</dbReference>
<keyword evidence="5" id="KW-1185">Reference proteome</keyword>
<protein>
    <recommendedName>
        <fullName evidence="3">Neurotransmitter-gated ion-channel ligand-binding domain-containing protein</fullName>
    </recommendedName>
</protein>
<dbReference type="InterPro" id="IPR006202">
    <property type="entry name" value="Neur_chan_lig-bd"/>
</dbReference>
<feature type="domain" description="Neurotransmitter-gated ion-channel ligand-binding" evidence="3">
    <location>
        <begin position="48"/>
        <end position="251"/>
    </location>
</feature>
<comment type="caution">
    <text evidence="4">The sequence shown here is derived from an EMBL/GenBank/DDBJ whole genome shotgun (WGS) entry which is preliminary data.</text>
</comment>
<dbReference type="GO" id="GO:0016020">
    <property type="term" value="C:membrane"/>
    <property type="evidence" value="ECO:0007669"/>
    <property type="project" value="InterPro"/>
</dbReference>
<dbReference type="EMBL" id="BDGG01000009">
    <property type="protein sequence ID" value="GAV03235.1"/>
    <property type="molecule type" value="Genomic_DNA"/>
</dbReference>
<proteinExistence type="predicted"/>
<feature type="signal peptide" evidence="2">
    <location>
        <begin position="1"/>
        <end position="28"/>
    </location>
</feature>
<name>A0A1D1VNT4_RAMVA</name>
<dbReference type="GO" id="GO:0004888">
    <property type="term" value="F:transmembrane signaling receptor activity"/>
    <property type="evidence" value="ECO:0007669"/>
    <property type="project" value="InterPro"/>
</dbReference>
<dbReference type="Gene3D" id="2.70.170.10">
    <property type="entry name" value="Neurotransmitter-gated ion-channel ligand-binding domain"/>
    <property type="match status" value="1"/>
</dbReference>
<dbReference type="AlphaFoldDB" id="A0A1D1VNT4"/>
<feature type="transmembrane region" description="Helical" evidence="1">
    <location>
        <begin position="407"/>
        <end position="428"/>
    </location>
</feature>
<evidence type="ECO:0000313" key="4">
    <source>
        <dbReference type="EMBL" id="GAV03235.1"/>
    </source>
</evidence>
<evidence type="ECO:0000259" key="3">
    <source>
        <dbReference type="Pfam" id="PF02931"/>
    </source>
</evidence>
<feature type="transmembrane region" description="Helical" evidence="1">
    <location>
        <begin position="317"/>
        <end position="337"/>
    </location>
</feature>
<dbReference type="InterPro" id="IPR006201">
    <property type="entry name" value="Neur_channel"/>
</dbReference>
<reference evidence="4 5" key="1">
    <citation type="journal article" date="2016" name="Nat. Commun.">
        <title>Extremotolerant tardigrade genome and improved radiotolerance of human cultured cells by tardigrade-unique protein.</title>
        <authorList>
            <person name="Hashimoto T."/>
            <person name="Horikawa D.D."/>
            <person name="Saito Y."/>
            <person name="Kuwahara H."/>
            <person name="Kozuka-Hata H."/>
            <person name="Shin-I T."/>
            <person name="Minakuchi Y."/>
            <person name="Ohishi K."/>
            <person name="Motoyama A."/>
            <person name="Aizu T."/>
            <person name="Enomoto A."/>
            <person name="Kondo K."/>
            <person name="Tanaka S."/>
            <person name="Hara Y."/>
            <person name="Koshikawa S."/>
            <person name="Sagara H."/>
            <person name="Miura T."/>
            <person name="Yokobori S."/>
            <person name="Miyagawa K."/>
            <person name="Suzuki Y."/>
            <person name="Kubo T."/>
            <person name="Oyama M."/>
            <person name="Kohara Y."/>
            <person name="Fujiyama A."/>
            <person name="Arakawa K."/>
            <person name="Katayama T."/>
            <person name="Toyoda A."/>
            <person name="Kunieda T."/>
        </authorList>
    </citation>
    <scope>NUCLEOTIDE SEQUENCE [LARGE SCALE GENOMIC DNA]</scope>
    <source>
        <strain evidence="4 5">YOKOZUNA-1</strain>
    </source>
</reference>
<keyword evidence="1" id="KW-1133">Transmembrane helix</keyword>
<dbReference type="STRING" id="947166.A0A1D1VNT4"/>
<keyword evidence="1" id="KW-0472">Membrane</keyword>
<evidence type="ECO:0000313" key="5">
    <source>
        <dbReference type="Proteomes" id="UP000186922"/>
    </source>
</evidence>
<feature type="transmembrane region" description="Helical" evidence="1">
    <location>
        <begin position="284"/>
        <end position="305"/>
    </location>
</feature>
<dbReference type="InterPro" id="IPR036734">
    <property type="entry name" value="Neur_chan_lig-bd_sf"/>
</dbReference>
<feature type="transmembrane region" description="Helical" evidence="1">
    <location>
        <begin position="256"/>
        <end position="277"/>
    </location>
</feature>
<accession>A0A1D1VNT4</accession>
<keyword evidence="2" id="KW-0732">Signal</keyword>
<sequence length="429" mass="48745">MDCCSSTMFCMLFGITVLVILLVGTAGGETEDQQGTLFQGRDRSLDERKLREKLMQNYDKAIMPNGNDTVKFLLRMEMVLTGIVEVDAKNQRALITAWMKMEWSDSRIQWNVTENSNLRSLPFSQEDIYIPEVILFNRYRVRSSEIFGSSMAVVYSSGEVTWVPAASLEVPCNMSLTTWPNDQHECVFIFGHASRDSSTFELTPSSSDVSLESFSPTSAQWKLVTSRTELSHSYGFQDGVDNVRFCITVQRVSTPLLRSLTFVPVLLLLMSVGVLVIADPSFRFLYATLNLAWGLALGLFMWHVVPYSEEPVKIVRLLSWSPVSLFVALCIAAFLDFMECLRLPLPRFLNNLCQWNFLDVLKSRWPWNRRNTNLSFRTSSENLILSDDVDRARNLPSTRLFCDFAPCWRICFLLVHGVAIGILSLTVVP</sequence>
<feature type="chain" id="PRO_5008898657" description="Neurotransmitter-gated ion-channel ligand-binding domain-containing protein" evidence="2">
    <location>
        <begin position="29"/>
        <end position="429"/>
    </location>
</feature>
<organism evidence="4 5">
    <name type="scientific">Ramazzottius varieornatus</name>
    <name type="common">Water bear</name>
    <name type="synonym">Tardigrade</name>
    <dbReference type="NCBI Taxonomy" id="947166"/>
    <lineage>
        <taxon>Eukaryota</taxon>
        <taxon>Metazoa</taxon>
        <taxon>Ecdysozoa</taxon>
        <taxon>Tardigrada</taxon>
        <taxon>Eutardigrada</taxon>
        <taxon>Parachela</taxon>
        <taxon>Hypsibioidea</taxon>
        <taxon>Ramazzottiidae</taxon>
        <taxon>Ramazzottius</taxon>
    </lineage>
</organism>
<dbReference type="PANTHER" id="PTHR18945">
    <property type="entry name" value="NEUROTRANSMITTER GATED ION CHANNEL"/>
    <property type="match status" value="1"/>
</dbReference>
<evidence type="ECO:0000256" key="1">
    <source>
        <dbReference type="SAM" id="Phobius"/>
    </source>
</evidence>
<dbReference type="GO" id="GO:0005230">
    <property type="term" value="F:extracellular ligand-gated monoatomic ion channel activity"/>
    <property type="evidence" value="ECO:0007669"/>
    <property type="project" value="InterPro"/>
</dbReference>